<dbReference type="Pfam" id="PF18301">
    <property type="entry name" value="preATP-grasp_3"/>
    <property type="match status" value="1"/>
</dbReference>
<reference evidence="3 4" key="1">
    <citation type="submission" date="2019-05" db="EMBL/GenBank/DDBJ databases">
        <authorList>
            <person name="Zhou X."/>
        </authorList>
    </citation>
    <scope>NUCLEOTIDE SEQUENCE [LARGE SCALE GENOMIC DNA]</scope>
    <source>
        <strain evidence="3 4">DSM 432</strain>
    </source>
</reference>
<dbReference type="InterPro" id="IPR011761">
    <property type="entry name" value="ATP-grasp"/>
</dbReference>
<proteinExistence type="predicted"/>
<name>A0A6C1KMJ5_XANAU</name>
<dbReference type="Gene3D" id="3.30.470.20">
    <property type="entry name" value="ATP-grasp fold, B domain"/>
    <property type="match status" value="1"/>
</dbReference>
<dbReference type="OrthoDB" id="271331at2"/>
<protein>
    <submittedName>
        <fullName evidence="3">ATP-grasp domain-containing protein</fullName>
    </submittedName>
</protein>
<dbReference type="InterPro" id="IPR024710">
    <property type="entry name" value="MfnD"/>
</dbReference>
<dbReference type="EMBL" id="VAUP01000009">
    <property type="protein sequence ID" value="TLX44394.1"/>
    <property type="molecule type" value="Genomic_DNA"/>
</dbReference>
<dbReference type="InterPro" id="IPR003806">
    <property type="entry name" value="ATP-grasp_PylC-type"/>
</dbReference>
<dbReference type="GO" id="GO:0005524">
    <property type="term" value="F:ATP binding"/>
    <property type="evidence" value="ECO:0007669"/>
    <property type="project" value="UniProtKB-UniRule"/>
</dbReference>
<dbReference type="InterPro" id="IPR040803">
    <property type="entry name" value="MfnD_preATP-grasp"/>
</dbReference>
<keyword evidence="1" id="KW-0547">Nucleotide-binding</keyword>
<sequence length="321" mass="34348">MRVFICEYVTSGGLRDKPLPEAALAEARLVRDALVMDLEELPGISAVLAYDDRLPRPKHDAVPVRKGEDPWITWSGLAQECDVVWPIAPEAGGQHSRMVRLMREANARIIASASDTVTLLNSRLKTAKRLAEHGIPHVPTYPIDALPRGLDGDLVTRPDDGSGWASARAWPNRAALPRGAGLVVQPYVHGTFASLGVLAREDSVTLLAVHRLHISHLVGVFGFEGVTVGAIVDEDGSLAALARDVVAAFPGLSGLLGIDVILTPQGPMVTEVHPRVTPAYAGLHASLGVNPLAFVPELIREGKPPAVPHLPRTVPVEVKLR</sequence>
<dbReference type="SUPFAM" id="SSF56059">
    <property type="entry name" value="Glutathione synthetase ATP-binding domain-like"/>
    <property type="match status" value="1"/>
</dbReference>
<dbReference type="Gene3D" id="3.40.50.11770">
    <property type="match status" value="1"/>
</dbReference>
<dbReference type="GO" id="GO:0046872">
    <property type="term" value="F:metal ion binding"/>
    <property type="evidence" value="ECO:0007669"/>
    <property type="project" value="InterPro"/>
</dbReference>
<gene>
    <name evidence="3" type="ORF">FBQ73_03235</name>
</gene>
<feature type="domain" description="ATP-grasp" evidence="2">
    <location>
        <begin position="127"/>
        <end position="300"/>
    </location>
</feature>
<evidence type="ECO:0000313" key="4">
    <source>
        <dbReference type="Proteomes" id="UP000305131"/>
    </source>
</evidence>
<organism evidence="3 4">
    <name type="scientific">Xanthobacter autotrophicus</name>
    <dbReference type="NCBI Taxonomy" id="280"/>
    <lineage>
        <taxon>Bacteria</taxon>
        <taxon>Pseudomonadati</taxon>
        <taxon>Pseudomonadota</taxon>
        <taxon>Alphaproteobacteria</taxon>
        <taxon>Hyphomicrobiales</taxon>
        <taxon>Xanthobacteraceae</taxon>
        <taxon>Xanthobacter</taxon>
    </lineage>
</organism>
<dbReference type="GeneID" id="95772468"/>
<dbReference type="RefSeq" id="WP_138398092.1">
    <property type="nucleotide sequence ID" value="NZ_JBAFVI010000013.1"/>
</dbReference>
<dbReference type="Proteomes" id="UP000305131">
    <property type="component" value="Unassembled WGS sequence"/>
</dbReference>
<comment type="caution">
    <text evidence="3">The sequence shown here is derived from an EMBL/GenBank/DDBJ whole genome shotgun (WGS) entry which is preliminary data.</text>
</comment>
<dbReference type="PROSITE" id="PS50975">
    <property type="entry name" value="ATP_GRASP"/>
    <property type="match status" value="1"/>
</dbReference>
<keyword evidence="1" id="KW-0067">ATP-binding</keyword>
<dbReference type="AlphaFoldDB" id="A0A6C1KMJ5"/>
<evidence type="ECO:0000259" key="2">
    <source>
        <dbReference type="PROSITE" id="PS50975"/>
    </source>
</evidence>
<accession>A0A6C1KMJ5</accession>
<dbReference type="Pfam" id="PF02655">
    <property type="entry name" value="ATP-grasp_3"/>
    <property type="match status" value="1"/>
</dbReference>
<evidence type="ECO:0000256" key="1">
    <source>
        <dbReference type="PROSITE-ProRule" id="PRU00409"/>
    </source>
</evidence>
<evidence type="ECO:0000313" key="3">
    <source>
        <dbReference type="EMBL" id="TLX44394.1"/>
    </source>
</evidence>
<dbReference type="PIRSF" id="PIRSF016766">
    <property type="entry name" value="UCP016766_ATPgrasp"/>
    <property type="match status" value="1"/>
</dbReference>